<dbReference type="HAMAP" id="MF_01970">
    <property type="entry name" value="Kynureninase"/>
    <property type="match status" value="1"/>
</dbReference>
<comment type="cofactor">
    <cofactor evidence="4 6">
        <name>pyridoxal 5'-phosphate</name>
        <dbReference type="ChEBI" id="CHEBI:597326"/>
    </cofactor>
</comment>
<evidence type="ECO:0000256" key="6">
    <source>
        <dbReference type="PIRNR" id="PIRNR038800"/>
    </source>
</evidence>
<comment type="catalytic activity">
    <reaction evidence="4 6">
        <text>L-kynurenine + H2O = anthranilate + L-alanine + H(+)</text>
        <dbReference type="Rhea" id="RHEA:16813"/>
        <dbReference type="ChEBI" id="CHEBI:15377"/>
        <dbReference type="ChEBI" id="CHEBI:15378"/>
        <dbReference type="ChEBI" id="CHEBI:16567"/>
        <dbReference type="ChEBI" id="CHEBI:57959"/>
        <dbReference type="ChEBI" id="CHEBI:57972"/>
        <dbReference type="EC" id="3.7.1.3"/>
    </reaction>
</comment>
<dbReference type="GO" id="GO:0097053">
    <property type="term" value="P:L-kynurenine catabolic process"/>
    <property type="evidence" value="ECO:0007669"/>
    <property type="project" value="UniProtKB-UniRule"/>
</dbReference>
<feature type="binding site" evidence="4">
    <location>
        <position position="98"/>
    </location>
    <ligand>
        <name>pyridoxal 5'-phosphate</name>
        <dbReference type="ChEBI" id="CHEBI:597326"/>
    </ligand>
</feature>
<dbReference type="EMBL" id="BOPF01000063">
    <property type="protein sequence ID" value="GIJ52068.1"/>
    <property type="molecule type" value="Genomic_DNA"/>
</dbReference>
<comment type="caution">
    <text evidence="7">The sequence shown here is derived from an EMBL/GenBank/DDBJ whole genome shotgun (WGS) entry which is preliminary data.</text>
</comment>
<protein>
    <recommendedName>
        <fullName evidence="4 5">Kynureninase</fullName>
        <ecNumber evidence="4 5">3.7.1.3</ecNumber>
    </recommendedName>
    <alternativeName>
        <fullName evidence="4">L-kynurenine hydrolase</fullName>
    </alternativeName>
</protein>
<evidence type="ECO:0000256" key="1">
    <source>
        <dbReference type="ARBA" id="ARBA00022642"/>
    </source>
</evidence>
<feature type="binding site" evidence="4">
    <location>
        <position position="99"/>
    </location>
    <ligand>
        <name>pyridoxal 5'-phosphate</name>
        <dbReference type="ChEBI" id="CHEBI:597326"/>
    </ligand>
</feature>
<organism evidence="7 8">
    <name type="scientific">Virgisporangium aliadipatigenens</name>
    <dbReference type="NCBI Taxonomy" id="741659"/>
    <lineage>
        <taxon>Bacteria</taxon>
        <taxon>Bacillati</taxon>
        <taxon>Actinomycetota</taxon>
        <taxon>Actinomycetes</taxon>
        <taxon>Micromonosporales</taxon>
        <taxon>Micromonosporaceae</taxon>
        <taxon>Virgisporangium</taxon>
    </lineage>
</organism>
<evidence type="ECO:0000313" key="8">
    <source>
        <dbReference type="Proteomes" id="UP000619260"/>
    </source>
</evidence>
<dbReference type="AlphaFoldDB" id="A0A8J3YWV0"/>
<evidence type="ECO:0000313" key="7">
    <source>
        <dbReference type="EMBL" id="GIJ52068.1"/>
    </source>
</evidence>
<keyword evidence="3 4" id="KW-0663">Pyridoxal phosphate</keyword>
<dbReference type="PIRSF" id="PIRSF038800">
    <property type="entry name" value="KYNU"/>
    <property type="match status" value="1"/>
</dbReference>
<keyword evidence="1 4" id="KW-0662">Pyridine nucleotide biosynthesis</keyword>
<dbReference type="SUPFAM" id="SSF53383">
    <property type="entry name" value="PLP-dependent transferases"/>
    <property type="match status" value="1"/>
</dbReference>
<dbReference type="RefSeq" id="WP_239153805.1">
    <property type="nucleotide sequence ID" value="NZ_BOPF01000063.1"/>
</dbReference>
<dbReference type="UniPathway" id="UPA00253">
    <property type="reaction ID" value="UER00329"/>
</dbReference>
<comment type="pathway">
    <text evidence="4 6">Cofactor biosynthesis; NAD(+) biosynthesis; quinolinate from L-kynurenine: step 2/3.</text>
</comment>
<dbReference type="GO" id="GO:0030170">
    <property type="term" value="F:pyridoxal phosphate binding"/>
    <property type="evidence" value="ECO:0007669"/>
    <property type="project" value="UniProtKB-UniRule"/>
</dbReference>
<dbReference type="NCBIfam" id="TIGR01814">
    <property type="entry name" value="kynureninase"/>
    <property type="match status" value="1"/>
</dbReference>
<feature type="binding site" evidence="4">
    <location>
        <position position="206"/>
    </location>
    <ligand>
        <name>pyridoxal 5'-phosphate</name>
        <dbReference type="ChEBI" id="CHEBI:597326"/>
    </ligand>
</feature>
<comment type="similarity">
    <text evidence="4 6">Belongs to the kynureninase family.</text>
</comment>
<feature type="binding site" evidence="4">
    <location>
        <begin position="126"/>
        <end position="129"/>
    </location>
    <ligand>
        <name>pyridoxal 5'-phosphate</name>
        <dbReference type="ChEBI" id="CHEBI:597326"/>
    </ligand>
</feature>
<comment type="pathway">
    <text evidence="4 6">Amino-acid degradation; L-kynurenine degradation; L-alanine and anthranilate from L-kynurenine: step 1/1.</text>
</comment>
<evidence type="ECO:0000256" key="2">
    <source>
        <dbReference type="ARBA" id="ARBA00022801"/>
    </source>
</evidence>
<dbReference type="Pfam" id="PF22580">
    <property type="entry name" value="KYNU_C"/>
    <property type="match status" value="1"/>
</dbReference>
<feature type="binding site" evidence="4">
    <location>
        <position position="203"/>
    </location>
    <ligand>
        <name>pyridoxal 5'-phosphate</name>
        <dbReference type="ChEBI" id="CHEBI:597326"/>
    </ligand>
</feature>
<reference evidence="7" key="1">
    <citation type="submission" date="2021-01" db="EMBL/GenBank/DDBJ databases">
        <title>Whole genome shotgun sequence of Virgisporangium aliadipatigenens NBRC 105644.</title>
        <authorList>
            <person name="Komaki H."/>
            <person name="Tamura T."/>
        </authorList>
    </citation>
    <scope>NUCLEOTIDE SEQUENCE</scope>
    <source>
        <strain evidence="7">NBRC 105644</strain>
    </source>
</reference>
<comment type="subunit">
    <text evidence="4 6">Homodimer.</text>
</comment>
<dbReference type="PANTHER" id="PTHR14084">
    <property type="entry name" value="KYNURENINASE"/>
    <property type="match status" value="1"/>
</dbReference>
<dbReference type="InterPro" id="IPR015422">
    <property type="entry name" value="PyrdxlP-dep_Trfase_small"/>
</dbReference>
<accession>A0A8J3YWV0</accession>
<evidence type="ECO:0000256" key="3">
    <source>
        <dbReference type="ARBA" id="ARBA00022898"/>
    </source>
</evidence>
<dbReference type="GO" id="GO:0019441">
    <property type="term" value="P:L-tryptophan catabolic process to kynurenine"/>
    <property type="evidence" value="ECO:0007669"/>
    <property type="project" value="TreeGrafter"/>
</dbReference>
<feature type="binding site" evidence="4">
    <location>
        <position position="258"/>
    </location>
    <ligand>
        <name>pyridoxal 5'-phosphate</name>
        <dbReference type="ChEBI" id="CHEBI:597326"/>
    </ligand>
</feature>
<keyword evidence="8" id="KW-1185">Reference proteome</keyword>
<evidence type="ECO:0000256" key="4">
    <source>
        <dbReference type="HAMAP-Rule" id="MF_01970"/>
    </source>
</evidence>
<comment type="caution">
    <text evidence="4">Lacks conserved residue(s) required for the propagation of feature annotation.</text>
</comment>
<dbReference type="InterPro" id="IPR015421">
    <property type="entry name" value="PyrdxlP-dep_Trfase_major"/>
</dbReference>
<name>A0A8J3YWV0_9ACTN</name>
<dbReference type="UniPathway" id="UPA00334">
    <property type="reaction ID" value="UER00455"/>
</dbReference>
<dbReference type="Gene3D" id="3.40.640.10">
    <property type="entry name" value="Type I PLP-dependent aspartate aminotransferase-like (Major domain)"/>
    <property type="match status" value="1"/>
</dbReference>
<dbReference type="InterPro" id="IPR010111">
    <property type="entry name" value="Kynureninase"/>
</dbReference>
<proteinExistence type="inferred from homology"/>
<comment type="function">
    <text evidence="4 6">Catalyzes the cleavage of L-kynurenine (L-Kyn) and L-3-hydroxykynurenine (L-3OHKyn) into anthranilic acid (AA) and 3-hydroxyanthranilic acid (3-OHAA), respectively.</text>
</comment>
<dbReference type="GO" id="GO:0043420">
    <property type="term" value="P:anthranilate metabolic process"/>
    <property type="evidence" value="ECO:0007669"/>
    <property type="project" value="TreeGrafter"/>
</dbReference>
<dbReference type="GO" id="GO:0019805">
    <property type="term" value="P:quinolinate biosynthetic process"/>
    <property type="evidence" value="ECO:0007669"/>
    <property type="project" value="UniProtKB-UniRule"/>
</dbReference>
<dbReference type="PANTHER" id="PTHR14084:SF0">
    <property type="entry name" value="KYNURENINASE"/>
    <property type="match status" value="1"/>
</dbReference>
<dbReference type="GO" id="GO:0005737">
    <property type="term" value="C:cytoplasm"/>
    <property type="evidence" value="ECO:0007669"/>
    <property type="project" value="UniProtKB-UniRule"/>
</dbReference>
<dbReference type="Proteomes" id="UP000619260">
    <property type="component" value="Unassembled WGS sequence"/>
</dbReference>
<dbReference type="GO" id="GO:0009435">
    <property type="term" value="P:NAD+ biosynthetic process"/>
    <property type="evidence" value="ECO:0007669"/>
    <property type="project" value="UniProtKB-UniRule"/>
</dbReference>
<dbReference type="Gene3D" id="3.90.1150.10">
    <property type="entry name" value="Aspartate Aminotransferase, domain 1"/>
    <property type="match status" value="1"/>
</dbReference>
<dbReference type="InterPro" id="IPR015424">
    <property type="entry name" value="PyrdxlP-dep_Trfase"/>
</dbReference>
<feature type="modified residue" description="N6-(pyridoxal phosphate)lysine" evidence="4">
    <location>
        <position position="229"/>
    </location>
</feature>
<comment type="catalytic activity">
    <reaction evidence="6">
        <text>3-hydroxy-L-kynurenine + H2O = 3-hydroxyanthranilate + L-alanine + H(+)</text>
        <dbReference type="Rhea" id="RHEA:25143"/>
        <dbReference type="ChEBI" id="CHEBI:15377"/>
        <dbReference type="ChEBI" id="CHEBI:15378"/>
        <dbReference type="ChEBI" id="CHEBI:36559"/>
        <dbReference type="ChEBI" id="CHEBI:57972"/>
        <dbReference type="ChEBI" id="CHEBI:58125"/>
        <dbReference type="EC" id="3.7.1.3"/>
    </reaction>
</comment>
<feature type="binding site" evidence="4">
    <location>
        <position position="228"/>
    </location>
    <ligand>
        <name>pyridoxal 5'-phosphate</name>
        <dbReference type="ChEBI" id="CHEBI:597326"/>
    </ligand>
</feature>
<dbReference type="GO" id="GO:0030429">
    <property type="term" value="F:kynureninase activity"/>
    <property type="evidence" value="ECO:0007669"/>
    <property type="project" value="UniProtKB-UniRule"/>
</dbReference>
<evidence type="ECO:0000256" key="5">
    <source>
        <dbReference type="NCBIfam" id="TIGR01814"/>
    </source>
</evidence>
<gene>
    <name evidence="4" type="primary">kynU</name>
    <name evidence="7" type="ORF">Val02_89540</name>
</gene>
<sequence>MVDPLHSRAGELDAADPLAPFRERFVFADDLLYLDGNSLGRLPVATRERLRRAVEVEWGTGLIRSWDSWIDLAREAGDTLATGVLDASPGEVIVTDSTSVNLYKLASAALDARPGRRVIVVEDDNFPTDRYVLEGLAKARGLELRTVAVHIDHGVQVEDLTGVLDSDVALVCLSHVAYRSGARADMPAITEAVHQVGALMLWDLCHAAGAVPTPLHVSGADLAVGCTYKYLNAGPGAPAYVYVKADLQTSITQPIWGWFGQRDQFAMGPDYEPAAGIQQFMVGSPQIFGLMAVIEGARITAEAGIEAIAAKGAALTTYAIELFDEWIAPHGWALATPREAKQRGAHVTVHHPAAWQVTQALKDAGVIPDFRTPDRLRIGFAPLYTRFEDVHEGFTRLRTIIESGSWQGYSTARSRIT</sequence>
<dbReference type="EC" id="3.7.1.3" evidence="4 5"/>
<keyword evidence="2 4" id="KW-0378">Hydrolase</keyword>